<name>A0ABT3G2I6_9BACT</name>
<dbReference type="RefSeq" id="WP_264513548.1">
    <property type="nucleotide sequence ID" value="NZ_JAPDDR010000005.1"/>
</dbReference>
<sequence>MDSEFQDLENALKGLRPASPDDACMSRLLAAVEGRLQKPEMSASGIESRLAAMQPVAPSPQAFEKMLETVSRVPFPVSDKVVLFPGAPKAAKERAASRRPWYAAAAAVAVAGAFSAMMVDKTPTNAVVSNPQPKEFAPVPKMAGNANPNGIVSASRGLQGATDQGVRWTPDGKPMRMVQVEYKDRVKVLDKDGKPVEVEVPRFEYLFVPEKID</sequence>
<protein>
    <submittedName>
        <fullName evidence="1">Uncharacterized protein</fullName>
    </submittedName>
</protein>
<gene>
    <name evidence="1" type="ORF">OJ996_10685</name>
</gene>
<keyword evidence="2" id="KW-1185">Reference proteome</keyword>
<accession>A0ABT3G2I6</accession>
<dbReference type="EMBL" id="JAPDDR010000005">
    <property type="protein sequence ID" value="MCW1914043.1"/>
    <property type="molecule type" value="Genomic_DNA"/>
</dbReference>
<evidence type="ECO:0000313" key="1">
    <source>
        <dbReference type="EMBL" id="MCW1914043.1"/>
    </source>
</evidence>
<reference evidence="1" key="1">
    <citation type="submission" date="2022-10" db="EMBL/GenBank/DDBJ databases">
        <title>Luteolibacter sp. GHJ8, whole genome shotgun sequencing project.</title>
        <authorList>
            <person name="Zhao G."/>
            <person name="Shen L."/>
        </authorList>
    </citation>
    <scope>NUCLEOTIDE SEQUENCE</scope>
    <source>
        <strain evidence="1">GHJ8</strain>
    </source>
</reference>
<proteinExistence type="predicted"/>
<comment type="caution">
    <text evidence="1">The sequence shown here is derived from an EMBL/GenBank/DDBJ whole genome shotgun (WGS) entry which is preliminary data.</text>
</comment>
<dbReference type="Proteomes" id="UP001165653">
    <property type="component" value="Unassembled WGS sequence"/>
</dbReference>
<evidence type="ECO:0000313" key="2">
    <source>
        <dbReference type="Proteomes" id="UP001165653"/>
    </source>
</evidence>
<organism evidence="1 2">
    <name type="scientific">Luteolibacter rhizosphaerae</name>
    <dbReference type="NCBI Taxonomy" id="2989719"/>
    <lineage>
        <taxon>Bacteria</taxon>
        <taxon>Pseudomonadati</taxon>
        <taxon>Verrucomicrobiota</taxon>
        <taxon>Verrucomicrobiia</taxon>
        <taxon>Verrucomicrobiales</taxon>
        <taxon>Verrucomicrobiaceae</taxon>
        <taxon>Luteolibacter</taxon>
    </lineage>
</organism>